<keyword evidence="2 4" id="KW-0689">Ribosomal protein</keyword>
<dbReference type="Proteomes" id="UP001215598">
    <property type="component" value="Unassembled WGS sequence"/>
</dbReference>
<dbReference type="PANTHER" id="PTHR13501">
    <property type="entry name" value="CHLOROPLAST 50S RIBOSOMAL PROTEIN L22-RELATED"/>
    <property type="match status" value="1"/>
</dbReference>
<evidence type="ECO:0000256" key="1">
    <source>
        <dbReference type="ARBA" id="ARBA00009451"/>
    </source>
</evidence>
<dbReference type="PANTHER" id="PTHR13501:SF8">
    <property type="entry name" value="LARGE RIBOSOMAL SUBUNIT PROTEIN UL22M"/>
    <property type="match status" value="1"/>
</dbReference>
<feature type="region of interest" description="Disordered" evidence="5">
    <location>
        <begin position="1"/>
        <end position="100"/>
    </location>
</feature>
<dbReference type="SUPFAM" id="SSF54843">
    <property type="entry name" value="Ribosomal protein L22"/>
    <property type="match status" value="1"/>
</dbReference>
<dbReference type="GO" id="GO:0005762">
    <property type="term" value="C:mitochondrial large ribosomal subunit"/>
    <property type="evidence" value="ECO:0007669"/>
    <property type="project" value="TreeGrafter"/>
</dbReference>
<evidence type="ECO:0000313" key="6">
    <source>
        <dbReference type="EMBL" id="KAJ7781246.1"/>
    </source>
</evidence>
<evidence type="ECO:0000256" key="4">
    <source>
        <dbReference type="RuleBase" id="RU004005"/>
    </source>
</evidence>
<evidence type="ECO:0000256" key="3">
    <source>
        <dbReference type="ARBA" id="ARBA00023274"/>
    </source>
</evidence>
<gene>
    <name evidence="6" type="ORF">B0H16DRAFT_1497622</name>
</gene>
<proteinExistence type="inferred from homology"/>
<dbReference type="Pfam" id="PF00237">
    <property type="entry name" value="Ribosomal_L22"/>
    <property type="match status" value="1"/>
</dbReference>
<evidence type="ECO:0000313" key="7">
    <source>
        <dbReference type="Proteomes" id="UP001215598"/>
    </source>
</evidence>
<dbReference type="Gene3D" id="3.90.470.10">
    <property type="entry name" value="Ribosomal protein L22/L17"/>
    <property type="match status" value="1"/>
</dbReference>
<dbReference type="EMBL" id="JARKIB010000004">
    <property type="protein sequence ID" value="KAJ7781246.1"/>
    <property type="molecule type" value="Genomic_DNA"/>
</dbReference>
<dbReference type="GO" id="GO:0003735">
    <property type="term" value="F:structural constituent of ribosome"/>
    <property type="evidence" value="ECO:0007669"/>
    <property type="project" value="InterPro"/>
</dbReference>
<feature type="compositionally biased region" description="Basic and acidic residues" evidence="5">
    <location>
        <begin position="54"/>
        <end position="77"/>
    </location>
</feature>
<keyword evidence="7" id="KW-1185">Reference proteome</keyword>
<accession>A0AAD7NYK3</accession>
<dbReference type="InterPro" id="IPR001063">
    <property type="entry name" value="Ribosomal_uL22"/>
</dbReference>
<dbReference type="GO" id="GO:0006412">
    <property type="term" value="P:translation"/>
    <property type="evidence" value="ECO:0007669"/>
    <property type="project" value="InterPro"/>
</dbReference>
<comment type="similarity">
    <text evidence="1 4">Belongs to the universal ribosomal protein uL22 family.</text>
</comment>
<organism evidence="6 7">
    <name type="scientific">Mycena metata</name>
    <dbReference type="NCBI Taxonomy" id="1033252"/>
    <lineage>
        <taxon>Eukaryota</taxon>
        <taxon>Fungi</taxon>
        <taxon>Dikarya</taxon>
        <taxon>Basidiomycota</taxon>
        <taxon>Agaricomycotina</taxon>
        <taxon>Agaricomycetes</taxon>
        <taxon>Agaricomycetidae</taxon>
        <taxon>Agaricales</taxon>
        <taxon>Marasmiineae</taxon>
        <taxon>Mycenaceae</taxon>
        <taxon>Mycena</taxon>
    </lineage>
</organism>
<name>A0AAD7NYK3_9AGAR</name>
<feature type="compositionally biased region" description="Polar residues" evidence="5">
    <location>
        <begin position="1"/>
        <end position="10"/>
    </location>
</feature>
<evidence type="ECO:0000256" key="5">
    <source>
        <dbReference type="SAM" id="MobiDB-lite"/>
    </source>
</evidence>
<keyword evidence="3 4" id="KW-0687">Ribonucleoprotein</keyword>
<comment type="caution">
    <text evidence="6">The sequence shown here is derived from an EMBL/GenBank/DDBJ whole genome shotgun (WGS) entry which is preliminary data.</text>
</comment>
<dbReference type="InterPro" id="IPR036394">
    <property type="entry name" value="Ribosomal_uL22_sf"/>
</dbReference>
<reference evidence="6" key="1">
    <citation type="submission" date="2023-03" db="EMBL/GenBank/DDBJ databases">
        <title>Massive genome expansion in bonnet fungi (Mycena s.s.) driven by repeated elements and novel gene families across ecological guilds.</title>
        <authorList>
            <consortium name="Lawrence Berkeley National Laboratory"/>
            <person name="Harder C.B."/>
            <person name="Miyauchi S."/>
            <person name="Viragh M."/>
            <person name="Kuo A."/>
            <person name="Thoen E."/>
            <person name="Andreopoulos B."/>
            <person name="Lu D."/>
            <person name="Skrede I."/>
            <person name="Drula E."/>
            <person name="Henrissat B."/>
            <person name="Morin E."/>
            <person name="Kohler A."/>
            <person name="Barry K."/>
            <person name="LaButti K."/>
            <person name="Morin E."/>
            <person name="Salamov A."/>
            <person name="Lipzen A."/>
            <person name="Mereny Z."/>
            <person name="Hegedus B."/>
            <person name="Baldrian P."/>
            <person name="Stursova M."/>
            <person name="Weitz H."/>
            <person name="Taylor A."/>
            <person name="Grigoriev I.V."/>
            <person name="Nagy L.G."/>
            <person name="Martin F."/>
            <person name="Kauserud H."/>
        </authorList>
    </citation>
    <scope>NUCLEOTIDE SEQUENCE</scope>
    <source>
        <strain evidence="6">CBHHK182m</strain>
    </source>
</reference>
<dbReference type="AlphaFoldDB" id="A0AAD7NYK3"/>
<evidence type="ECO:0000256" key="2">
    <source>
        <dbReference type="ARBA" id="ARBA00022980"/>
    </source>
</evidence>
<protein>
    <submittedName>
        <fullName evidence="6">Ribosomal protein L22/L17</fullName>
    </submittedName>
</protein>
<dbReference type="InterPro" id="IPR047867">
    <property type="entry name" value="Ribosomal_uL22_bac/org-type"/>
</dbReference>
<sequence>MLGRSLSTSPRWIKPSVAGPSRLPLTRPPASSRHASSFNPIDWLSRTLSPATFEKPDESEARDGEKETKETLPEKPTESSNIFATDPVKEEPQAPLSTSRTLRTRPTVPLKPRQVQVSNIPVPFVPQRNYNAFVISHRKLNKLGRQIAGKPIDYAILQMQFSEKRAGSKIKDLLTSAKQQAVQRRKMDSPTLVVAEAWVNKRATRSKKMVAQGRGHTGVRVKRSATMTVVLKEGKTVEQQKADERKRKLSRIVSAAVTREDKPLRNPAPMWTW</sequence>